<sequence length="341" mass="36598">SRPAAYAAGTAASGFVAYQMTTYQIMQEFLEFKDAEKKTEFGIGLTQFEEDELKEKFHAQAVKFGLWEAVPEALSNLAFFSILTAPLTSMIGSNAATQILSKIAGIYGQELLTETITQKGQARIEFEAGLRSEDIGWVDAFQEIAPQTFLLTTVMAGAGQAIISSKKAVDKAKKSLTEELGTTHPQFESLTENIENNLDEATRSEPVGGVPDVAPEVTPTVPAVPEAPLTEALIREGGEIVTRAEAIAPTNASVIEFRGLVEQAKVATTPEAQRQALVQMEALEDEVRAIAKVPKPPAVEVAKPPVEHRGTEPEGIAIANELGVAFDGIQEGLGMQFTDPQ</sequence>
<dbReference type="EMBL" id="LAZR01067943">
    <property type="protein sequence ID" value="KKK50587.1"/>
    <property type="molecule type" value="Genomic_DNA"/>
</dbReference>
<feature type="non-terminal residue" evidence="1">
    <location>
        <position position="341"/>
    </location>
</feature>
<proteinExistence type="predicted"/>
<name>A0A0F8W1K4_9ZZZZ</name>
<evidence type="ECO:0000313" key="1">
    <source>
        <dbReference type="EMBL" id="KKK50587.1"/>
    </source>
</evidence>
<organism evidence="1">
    <name type="scientific">marine sediment metagenome</name>
    <dbReference type="NCBI Taxonomy" id="412755"/>
    <lineage>
        <taxon>unclassified sequences</taxon>
        <taxon>metagenomes</taxon>
        <taxon>ecological metagenomes</taxon>
    </lineage>
</organism>
<dbReference type="AlphaFoldDB" id="A0A0F8W1K4"/>
<comment type="caution">
    <text evidence="1">The sequence shown here is derived from an EMBL/GenBank/DDBJ whole genome shotgun (WGS) entry which is preliminary data.</text>
</comment>
<feature type="non-terminal residue" evidence="1">
    <location>
        <position position="1"/>
    </location>
</feature>
<accession>A0A0F8W1K4</accession>
<reference evidence="1" key="1">
    <citation type="journal article" date="2015" name="Nature">
        <title>Complex archaea that bridge the gap between prokaryotes and eukaryotes.</title>
        <authorList>
            <person name="Spang A."/>
            <person name="Saw J.H."/>
            <person name="Jorgensen S.L."/>
            <person name="Zaremba-Niedzwiedzka K."/>
            <person name="Martijn J."/>
            <person name="Lind A.E."/>
            <person name="van Eijk R."/>
            <person name="Schleper C."/>
            <person name="Guy L."/>
            <person name="Ettema T.J."/>
        </authorList>
    </citation>
    <scope>NUCLEOTIDE SEQUENCE</scope>
</reference>
<gene>
    <name evidence="1" type="ORF">LCGC14_3123530</name>
</gene>
<protein>
    <submittedName>
        <fullName evidence="1">Uncharacterized protein</fullName>
    </submittedName>
</protein>